<organism evidence="1">
    <name type="scientific">Lepeophtheirus salmonis</name>
    <name type="common">Salmon louse</name>
    <name type="synonym">Caligus salmonis</name>
    <dbReference type="NCBI Taxonomy" id="72036"/>
    <lineage>
        <taxon>Eukaryota</taxon>
        <taxon>Metazoa</taxon>
        <taxon>Ecdysozoa</taxon>
        <taxon>Arthropoda</taxon>
        <taxon>Crustacea</taxon>
        <taxon>Multicrustacea</taxon>
        <taxon>Hexanauplia</taxon>
        <taxon>Copepoda</taxon>
        <taxon>Siphonostomatoida</taxon>
        <taxon>Caligidae</taxon>
        <taxon>Lepeophtheirus</taxon>
    </lineage>
</organism>
<name>A0A0K2UFT0_LEPSM</name>
<protein>
    <submittedName>
        <fullName evidence="1">Uncharacterized protein</fullName>
    </submittedName>
</protein>
<dbReference type="EMBL" id="HACA01019456">
    <property type="protein sequence ID" value="CDW36817.1"/>
    <property type="molecule type" value="Transcribed_RNA"/>
</dbReference>
<accession>A0A0K2UFT0</accession>
<evidence type="ECO:0000313" key="1">
    <source>
        <dbReference type="EMBL" id="CDW36817.1"/>
    </source>
</evidence>
<proteinExistence type="predicted"/>
<sequence length="34" mass="3846">MFKVFMMSKVVHLAQIKMPMMVLLASIATCTKCL</sequence>
<feature type="non-terminal residue" evidence="1">
    <location>
        <position position="34"/>
    </location>
</feature>
<reference evidence="1" key="1">
    <citation type="submission" date="2014-05" db="EMBL/GenBank/DDBJ databases">
        <authorList>
            <person name="Chronopoulou M."/>
        </authorList>
    </citation>
    <scope>NUCLEOTIDE SEQUENCE</scope>
    <source>
        <tissue evidence="1">Whole organism</tissue>
    </source>
</reference>
<dbReference type="AlphaFoldDB" id="A0A0K2UFT0"/>